<name>A0ABQ0ME72_9BACT</name>
<evidence type="ECO:0000259" key="3">
    <source>
        <dbReference type="SMART" id="SM00893"/>
    </source>
</evidence>
<dbReference type="Gene3D" id="3.40.50.620">
    <property type="entry name" value="HUPs"/>
    <property type="match status" value="1"/>
</dbReference>
<keyword evidence="1" id="KW-0813">Transport</keyword>
<gene>
    <name evidence="4" type="ORF">GPEL0_01f0274</name>
</gene>
<proteinExistence type="predicted"/>
<evidence type="ECO:0000256" key="2">
    <source>
        <dbReference type="SAM" id="MobiDB-lite"/>
    </source>
</evidence>
<dbReference type="SUPFAM" id="SSF52402">
    <property type="entry name" value="Adenine nucleotide alpha hydrolases-like"/>
    <property type="match status" value="1"/>
</dbReference>
<dbReference type="InterPro" id="IPR012255">
    <property type="entry name" value="ETF_b"/>
</dbReference>
<accession>A0ABQ0ME72</accession>
<organism evidence="4 5">
    <name type="scientific">Geoanaerobacter pelophilus</name>
    <dbReference type="NCBI Taxonomy" id="60036"/>
    <lineage>
        <taxon>Bacteria</taxon>
        <taxon>Pseudomonadati</taxon>
        <taxon>Thermodesulfobacteriota</taxon>
        <taxon>Desulfuromonadia</taxon>
        <taxon>Geobacterales</taxon>
        <taxon>Geobacteraceae</taxon>
        <taxon>Geoanaerobacter</taxon>
    </lineage>
</organism>
<keyword evidence="1" id="KW-0249">Electron transport</keyword>
<dbReference type="CDD" id="cd01714">
    <property type="entry name" value="ETF_beta"/>
    <property type="match status" value="1"/>
</dbReference>
<dbReference type="InterPro" id="IPR033948">
    <property type="entry name" value="ETF_beta_N"/>
</dbReference>
<dbReference type="Proteomes" id="UP000194153">
    <property type="component" value="Unassembled WGS sequence"/>
</dbReference>
<reference evidence="4 5" key="1">
    <citation type="submission" date="2017-04" db="EMBL/GenBank/DDBJ databases">
        <authorList>
            <consortium name="Geobacter pelophilus Genome Sequencing"/>
            <person name="Aoyagi T."/>
            <person name="Koike H."/>
            <person name="Hori T."/>
        </authorList>
    </citation>
    <scope>NUCLEOTIDE SEQUENCE [LARGE SCALE GENOMIC DNA]</scope>
    <source>
        <strain evidence="4 5">Drf2</strain>
    </source>
</reference>
<reference evidence="5" key="2">
    <citation type="submission" date="2017-05" db="EMBL/GenBank/DDBJ databases">
        <title>Draft genome sequence of Geobacter pelophilus, a iron(III)-reducing bacteria.</title>
        <authorList>
            <person name="Aoyagi T."/>
            <person name="Koike H."/>
            <person name="Morita T."/>
            <person name="Sato Y."/>
            <person name="Habe H."/>
            <person name="Hori T."/>
        </authorList>
    </citation>
    <scope>NUCLEOTIDE SEQUENCE [LARGE SCALE GENOMIC DNA]</scope>
    <source>
        <strain evidence="5">Drf2</strain>
    </source>
</reference>
<feature type="region of interest" description="Disordered" evidence="2">
    <location>
        <begin position="1"/>
        <end position="26"/>
    </location>
</feature>
<evidence type="ECO:0000313" key="4">
    <source>
        <dbReference type="EMBL" id="GAW65406.1"/>
    </source>
</evidence>
<keyword evidence="5" id="KW-1185">Reference proteome</keyword>
<dbReference type="InterPro" id="IPR014730">
    <property type="entry name" value="ETF_a/b_N"/>
</dbReference>
<evidence type="ECO:0000313" key="5">
    <source>
        <dbReference type="Proteomes" id="UP000194153"/>
    </source>
</evidence>
<comment type="caution">
    <text evidence="4">The sequence shown here is derived from an EMBL/GenBank/DDBJ whole genome shotgun (WGS) entry which is preliminary data.</text>
</comment>
<dbReference type="InterPro" id="IPR014729">
    <property type="entry name" value="Rossmann-like_a/b/a_fold"/>
</dbReference>
<protein>
    <submittedName>
        <fullName evidence="4">Protein fixA</fullName>
    </submittedName>
</protein>
<dbReference type="Pfam" id="PF01012">
    <property type="entry name" value="ETF"/>
    <property type="match status" value="1"/>
</dbReference>
<dbReference type="EMBL" id="BDQG01000001">
    <property type="protein sequence ID" value="GAW65406.1"/>
    <property type="molecule type" value="Genomic_DNA"/>
</dbReference>
<evidence type="ECO:0000256" key="1">
    <source>
        <dbReference type="ARBA" id="ARBA00022982"/>
    </source>
</evidence>
<dbReference type="SMART" id="SM00893">
    <property type="entry name" value="ETF"/>
    <property type="match status" value="1"/>
</dbReference>
<feature type="domain" description="Electron transfer flavoprotein alpha/beta-subunit N-terminal" evidence="3">
    <location>
        <begin position="68"/>
        <end position="264"/>
    </location>
</feature>
<dbReference type="PANTHER" id="PTHR21294">
    <property type="entry name" value="ELECTRON TRANSFER FLAVOPROTEIN BETA-SUBUNIT"/>
    <property type="match status" value="1"/>
</dbReference>
<dbReference type="PANTHER" id="PTHR21294:SF17">
    <property type="entry name" value="PROTEIN FIXA"/>
    <property type="match status" value="1"/>
</dbReference>
<sequence>MPVPLAPTEATASTANPPKSPFAKGGAGGIFPSNQIKIEVQPKEKVMLVISCIKQVPDTTQVKIDPVTNTLVREGIPFIVNPYDTHALEEGLALKDRYGLKAIAISMGPPNTEATLKKACALGVDQAILLSDRAFGGADTLATSQVLASAIERLGQEEEVGIVFCGKQTIDGDTAQVGPGIATRLGFTQLTLVDRIEWLDVPNKRIRVKRRLEGRHEIVEAPLPVVITAVRELNRPRYPTVPMRLAAQETPVALWDNQVLQLDVETVGLKGSATWVSKIFSPERDQGEIIGDGVNDPEGTAHLLLDKMLAKDLLAF</sequence>